<dbReference type="Pfam" id="PF17917">
    <property type="entry name" value="RT_RNaseH"/>
    <property type="match status" value="1"/>
</dbReference>
<feature type="domain" description="Reverse transcriptase RNase H-like" evidence="9">
    <location>
        <begin position="418"/>
        <end position="459"/>
    </location>
</feature>
<dbReference type="GO" id="GO:0003676">
    <property type="term" value="F:nucleic acid binding"/>
    <property type="evidence" value="ECO:0007669"/>
    <property type="project" value="InterPro"/>
</dbReference>
<dbReference type="Proteomes" id="UP000321947">
    <property type="component" value="Unassembled WGS sequence"/>
</dbReference>
<gene>
    <name evidence="12" type="ORF">E5676_scaffold83G002010</name>
</gene>
<accession>A0A5D3C2R5</accession>
<evidence type="ECO:0000256" key="3">
    <source>
        <dbReference type="ARBA" id="ARBA00022722"/>
    </source>
</evidence>
<dbReference type="Gene3D" id="3.10.10.10">
    <property type="entry name" value="HIV Type 1 Reverse Transcriptase, subunit A, domain 1"/>
    <property type="match status" value="1"/>
</dbReference>
<dbReference type="GO" id="GO:0004519">
    <property type="term" value="F:endonuclease activity"/>
    <property type="evidence" value="ECO:0007669"/>
    <property type="project" value="UniProtKB-KW"/>
</dbReference>
<dbReference type="InterPro" id="IPR043502">
    <property type="entry name" value="DNA/RNA_pol_sf"/>
</dbReference>
<keyword evidence="7" id="KW-0511">Multifunctional enzyme</keyword>
<dbReference type="Pfam" id="PF00078">
    <property type="entry name" value="RVT_1"/>
    <property type="match status" value="1"/>
</dbReference>
<organism evidence="12 13">
    <name type="scientific">Cucumis melo var. makuwa</name>
    <name type="common">Oriental melon</name>
    <dbReference type="NCBI Taxonomy" id="1194695"/>
    <lineage>
        <taxon>Eukaryota</taxon>
        <taxon>Viridiplantae</taxon>
        <taxon>Streptophyta</taxon>
        <taxon>Embryophyta</taxon>
        <taxon>Tracheophyta</taxon>
        <taxon>Spermatophyta</taxon>
        <taxon>Magnoliopsida</taxon>
        <taxon>eudicotyledons</taxon>
        <taxon>Gunneridae</taxon>
        <taxon>Pentapetalae</taxon>
        <taxon>rosids</taxon>
        <taxon>fabids</taxon>
        <taxon>Cucurbitales</taxon>
        <taxon>Cucurbitaceae</taxon>
        <taxon>Benincaseae</taxon>
        <taxon>Cucumis</taxon>
    </lineage>
</organism>
<comment type="caution">
    <text evidence="12">The sequence shown here is derived from an EMBL/GenBank/DDBJ whole genome shotgun (WGS) entry which is preliminary data.</text>
</comment>
<dbReference type="Pfam" id="PF17919">
    <property type="entry name" value="RT_RNaseH_2"/>
    <property type="match status" value="1"/>
</dbReference>
<feature type="domain" description="Tf2-1-like SH3-like" evidence="11">
    <location>
        <begin position="647"/>
        <end position="712"/>
    </location>
</feature>
<dbReference type="InterPro" id="IPR050951">
    <property type="entry name" value="Retrovirus_Pol_polyprotein"/>
</dbReference>
<evidence type="ECO:0000259" key="10">
    <source>
        <dbReference type="Pfam" id="PF17919"/>
    </source>
</evidence>
<dbReference type="InterPro" id="IPR043128">
    <property type="entry name" value="Rev_trsase/Diguanyl_cyclase"/>
</dbReference>
<protein>
    <submittedName>
        <fullName evidence="12">Pol protein</fullName>
    </submittedName>
</protein>
<keyword evidence="3" id="KW-0540">Nuclease</keyword>
<reference evidence="12 13" key="1">
    <citation type="submission" date="2019-08" db="EMBL/GenBank/DDBJ databases">
        <title>Draft genome sequences of two oriental melons (Cucumis melo L. var makuwa).</title>
        <authorList>
            <person name="Kwon S.-Y."/>
        </authorList>
    </citation>
    <scope>NUCLEOTIDE SEQUENCE [LARGE SCALE GENOMIC DNA]</scope>
    <source>
        <strain evidence="13">cv. Chang Bougi</strain>
        <tissue evidence="12">Leaf</tissue>
    </source>
</reference>
<dbReference type="SUPFAM" id="SSF56672">
    <property type="entry name" value="DNA/RNA polymerases"/>
    <property type="match status" value="1"/>
</dbReference>
<dbReference type="FunFam" id="3.30.70.270:FF:000003">
    <property type="entry name" value="Transposon Ty3-G Gag-Pol polyprotein"/>
    <property type="match status" value="1"/>
</dbReference>
<feature type="domain" description="Reverse transcriptase/retrotransposon-derived protein RNase H-like" evidence="10">
    <location>
        <begin position="375"/>
        <end position="416"/>
    </location>
</feature>
<evidence type="ECO:0000256" key="5">
    <source>
        <dbReference type="ARBA" id="ARBA00022801"/>
    </source>
</evidence>
<keyword evidence="1" id="KW-0808">Transferase</keyword>
<dbReference type="Gene3D" id="3.30.420.10">
    <property type="entry name" value="Ribonuclease H-like superfamily/Ribonuclease H"/>
    <property type="match status" value="1"/>
</dbReference>
<evidence type="ECO:0000259" key="11">
    <source>
        <dbReference type="Pfam" id="PF24626"/>
    </source>
</evidence>
<dbReference type="PANTHER" id="PTHR37984">
    <property type="entry name" value="PROTEIN CBG26694"/>
    <property type="match status" value="1"/>
</dbReference>
<dbReference type="InterPro" id="IPR041577">
    <property type="entry name" value="RT_RNaseH_2"/>
</dbReference>
<dbReference type="CDD" id="cd01647">
    <property type="entry name" value="RT_LTR"/>
    <property type="match status" value="1"/>
</dbReference>
<name>A0A5D3C2R5_CUCMM</name>
<dbReference type="InterPro" id="IPR056924">
    <property type="entry name" value="SH3_Tf2-1"/>
</dbReference>
<keyword evidence="5" id="KW-0378">Hydrolase</keyword>
<sequence length="777" mass="88701">MKCPNDQKALGKKRHRQELAATRNTLRELPACRSYGRSHRDPCWAESGVCFRYKQPGHTTDFCPQKLLETTSNLTLTFQQGRVFATPRQEAEQAGTMVTVQQLCSILSLSIPSGEVMLSKEKIKACQVEIANHVSDVTPAKVVFNPSVAASFKFKRAGTVVLPKVISAMKANKLLNQGTWGILASVVDTRELEVSLSPEPVVREYPNVFSDELPGLSPPREIDFAIELKSDTAPISRAPYRMASTELKDLKVKLYGHYEFIVMSFGLTNAPAVFMDMMNRVFKDFLDTFVIVFIDDILVYSKIEAEHKKNLHQVLETLRANKLYAKFSKCEFLLKKVSFIGHVVSRGYYRRFMEDFACIASPLTQLTKNGTSFVWSPACESSFQELKKKLATAPVLTVPDGSGSFVIYSDASKKGLDMKTLLYDEKIQIFTDHKSLKYFFTQKELNMRWRRWLELVKYYDCEILYHPSKANMVDDALSRKVSHSTALITEQASWLRDFDRAKIAVSVGEVTSQLAQLSVQSTLRQRIIVAQLNDPYLVKKHRLVEAGKGFPRTLKGYIEIWVVIDRLTKSDHFILEKSSYTTRSWDSNLHLMEFAYNNSYQATIGMTPFEALYGRCCGSSVCWSKVAQSRQKSYANGRRKDLEFDVGDMVFLKVAPMKGVLRFKKKGKLSPRFVEPFEILERIGPVAYRLVLPQAFSAVHDLFHVSMLRKYVAYSTRVVDFESLHINENLSYEEQPVEIFAREVKMLRNRGISLVKVLWPNHGAKESTWEREDDMRA</sequence>
<evidence type="ECO:0000259" key="9">
    <source>
        <dbReference type="Pfam" id="PF17917"/>
    </source>
</evidence>
<evidence type="ECO:0000313" key="12">
    <source>
        <dbReference type="EMBL" id="TYK05492.1"/>
    </source>
</evidence>
<dbReference type="Pfam" id="PF24626">
    <property type="entry name" value="SH3_Tf2-1"/>
    <property type="match status" value="1"/>
</dbReference>
<evidence type="ECO:0000256" key="2">
    <source>
        <dbReference type="ARBA" id="ARBA00022695"/>
    </source>
</evidence>
<proteinExistence type="predicted"/>
<dbReference type="InterPro" id="IPR041373">
    <property type="entry name" value="RT_RNaseH"/>
</dbReference>
<dbReference type="EMBL" id="SSTD01013865">
    <property type="protein sequence ID" value="TYK05492.1"/>
    <property type="molecule type" value="Genomic_DNA"/>
</dbReference>
<keyword evidence="4" id="KW-0255">Endonuclease</keyword>
<dbReference type="GO" id="GO:0003964">
    <property type="term" value="F:RNA-directed DNA polymerase activity"/>
    <property type="evidence" value="ECO:0007669"/>
    <property type="project" value="UniProtKB-KW"/>
</dbReference>
<keyword evidence="2" id="KW-0548">Nucleotidyltransferase</keyword>
<dbReference type="GO" id="GO:0016787">
    <property type="term" value="F:hydrolase activity"/>
    <property type="evidence" value="ECO:0007669"/>
    <property type="project" value="UniProtKB-KW"/>
</dbReference>
<dbReference type="AlphaFoldDB" id="A0A5D3C2R5"/>
<dbReference type="InterPro" id="IPR000477">
    <property type="entry name" value="RT_dom"/>
</dbReference>
<evidence type="ECO:0000259" key="8">
    <source>
        <dbReference type="Pfam" id="PF00078"/>
    </source>
</evidence>
<keyword evidence="6" id="KW-0695">RNA-directed DNA polymerase</keyword>
<dbReference type="Gene3D" id="3.30.70.270">
    <property type="match status" value="2"/>
</dbReference>
<evidence type="ECO:0000256" key="4">
    <source>
        <dbReference type="ARBA" id="ARBA00022759"/>
    </source>
</evidence>
<evidence type="ECO:0000256" key="7">
    <source>
        <dbReference type="ARBA" id="ARBA00023268"/>
    </source>
</evidence>
<evidence type="ECO:0000256" key="1">
    <source>
        <dbReference type="ARBA" id="ARBA00022679"/>
    </source>
</evidence>
<evidence type="ECO:0000313" key="13">
    <source>
        <dbReference type="Proteomes" id="UP000321947"/>
    </source>
</evidence>
<dbReference type="InterPro" id="IPR036397">
    <property type="entry name" value="RNaseH_sf"/>
</dbReference>
<dbReference type="PANTHER" id="PTHR37984:SF5">
    <property type="entry name" value="PROTEIN NYNRIN-LIKE"/>
    <property type="match status" value="1"/>
</dbReference>
<feature type="domain" description="Reverse transcriptase" evidence="8">
    <location>
        <begin position="253"/>
        <end position="343"/>
    </location>
</feature>
<evidence type="ECO:0000256" key="6">
    <source>
        <dbReference type="ARBA" id="ARBA00022918"/>
    </source>
</evidence>